<dbReference type="Gene3D" id="2.10.25.10">
    <property type="entry name" value="Laminin"/>
    <property type="match status" value="1"/>
</dbReference>
<dbReference type="InterPro" id="IPR001881">
    <property type="entry name" value="EGF-like_Ca-bd_dom"/>
</dbReference>
<feature type="domain" description="EGF-like" evidence="7">
    <location>
        <begin position="165"/>
        <end position="204"/>
    </location>
</feature>
<dbReference type="InParanoid" id="A0A068UWB8"/>
<dbReference type="SMART" id="SM00179">
    <property type="entry name" value="EGF_CA"/>
    <property type="match status" value="1"/>
</dbReference>
<dbReference type="PROSITE" id="PS50026">
    <property type="entry name" value="EGF_3"/>
    <property type="match status" value="1"/>
</dbReference>
<dbReference type="PhylomeDB" id="A0A068UWB8"/>
<dbReference type="InterPro" id="IPR000742">
    <property type="entry name" value="EGF"/>
</dbReference>
<evidence type="ECO:0000259" key="7">
    <source>
        <dbReference type="PROSITE" id="PS50026"/>
    </source>
</evidence>
<dbReference type="AlphaFoldDB" id="A0A068UWB8"/>
<dbReference type="OrthoDB" id="4062651at2759"/>
<evidence type="ECO:0000256" key="4">
    <source>
        <dbReference type="ARBA" id="ARBA00023157"/>
    </source>
</evidence>
<keyword evidence="6" id="KW-1133">Transmembrane helix</keyword>
<name>A0A068UWB8_COFCA</name>
<organism evidence="8 9">
    <name type="scientific">Coffea canephora</name>
    <name type="common">Robusta coffee</name>
    <dbReference type="NCBI Taxonomy" id="49390"/>
    <lineage>
        <taxon>Eukaryota</taxon>
        <taxon>Viridiplantae</taxon>
        <taxon>Streptophyta</taxon>
        <taxon>Embryophyta</taxon>
        <taxon>Tracheophyta</taxon>
        <taxon>Spermatophyta</taxon>
        <taxon>Magnoliopsida</taxon>
        <taxon>eudicotyledons</taxon>
        <taxon>Gunneridae</taxon>
        <taxon>Pentapetalae</taxon>
        <taxon>asterids</taxon>
        <taxon>lamiids</taxon>
        <taxon>Gentianales</taxon>
        <taxon>Rubiaceae</taxon>
        <taxon>Ixoroideae</taxon>
        <taxon>Gardenieae complex</taxon>
        <taxon>Bertiereae - Coffeeae clade</taxon>
        <taxon>Coffeeae</taxon>
        <taxon>Coffea</taxon>
    </lineage>
</organism>
<keyword evidence="9" id="KW-1185">Reference proteome</keyword>
<evidence type="ECO:0000256" key="1">
    <source>
        <dbReference type="ARBA" id="ARBA00022536"/>
    </source>
</evidence>
<evidence type="ECO:0000256" key="5">
    <source>
        <dbReference type="PROSITE-ProRule" id="PRU00076"/>
    </source>
</evidence>
<protein>
    <recommendedName>
        <fullName evidence="7">EGF-like domain-containing protein</fullName>
    </recommendedName>
</protein>
<keyword evidence="6" id="KW-0812">Transmembrane</keyword>
<proteinExistence type="predicted"/>
<dbReference type="FunFam" id="2.10.25.10:FF:000038">
    <property type="entry name" value="Fibrillin 2"/>
    <property type="match status" value="1"/>
</dbReference>
<dbReference type="Gramene" id="CDP12569">
    <property type="protein sequence ID" value="CDP12569"/>
    <property type="gene ID" value="GSCOC_T00036222001"/>
</dbReference>
<dbReference type="Pfam" id="PF07645">
    <property type="entry name" value="EGF_CA"/>
    <property type="match status" value="1"/>
</dbReference>
<sequence length="312" mass="33957">MYKGPNDWGDAGNYLSFSGTRYKFVSIGCDIYAYMTGSNTKELVSGCPSLCINSQISRITPPSTCSGNGCCQTTIAKDLNNISIWGHHEYRLLIFNLSRCNDDRMVPIVLDWGIGNVSCHEAVKRRDYICGQNSECISSTKGVGYQCTSLPGYQGNPYLPDGRKDINECENPGSFKCPKGAICVNSPGGYFCTCPSGYHRSVGSSGPSGQACLQDRSNQSKIKFICLGVGLAIGFAVIAAACFWLHQKHKKVEENKSKNRFFKRNGGYYCKNCSLQTLITSVPGQLNDKSDVYSSGVVLAELVTGQKVVPSK</sequence>
<keyword evidence="4" id="KW-1015">Disulfide bond</keyword>
<dbReference type="SUPFAM" id="SSF57196">
    <property type="entry name" value="EGF/Laminin"/>
    <property type="match status" value="1"/>
</dbReference>
<dbReference type="OMA" id="DNCEFES"/>
<dbReference type="InterPro" id="IPR018097">
    <property type="entry name" value="EGF_Ca-bd_CS"/>
</dbReference>
<dbReference type="InterPro" id="IPR049883">
    <property type="entry name" value="NOTCH1_EGF-like"/>
</dbReference>
<evidence type="ECO:0000313" key="9">
    <source>
        <dbReference type="Proteomes" id="UP000295252"/>
    </source>
</evidence>
<feature type="transmembrane region" description="Helical" evidence="6">
    <location>
        <begin position="222"/>
        <end position="246"/>
    </location>
</feature>
<dbReference type="InterPro" id="IPR000152">
    <property type="entry name" value="EGF-type_Asp/Asn_hydroxyl_site"/>
</dbReference>
<dbReference type="PROSITE" id="PS01187">
    <property type="entry name" value="EGF_CA"/>
    <property type="match status" value="1"/>
</dbReference>
<evidence type="ECO:0000256" key="3">
    <source>
        <dbReference type="ARBA" id="ARBA00022737"/>
    </source>
</evidence>
<dbReference type="EMBL" id="HG739152">
    <property type="protein sequence ID" value="CDP12569.1"/>
    <property type="molecule type" value="Genomic_DNA"/>
</dbReference>
<keyword evidence="1 5" id="KW-0245">EGF-like domain</keyword>
<dbReference type="PANTHER" id="PTHR33491">
    <property type="entry name" value="OSJNBA0016N04.9 PROTEIN"/>
    <property type="match status" value="1"/>
</dbReference>
<dbReference type="Proteomes" id="UP000295252">
    <property type="component" value="Chromosome XI"/>
</dbReference>
<evidence type="ECO:0000256" key="2">
    <source>
        <dbReference type="ARBA" id="ARBA00022729"/>
    </source>
</evidence>
<dbReference type="PROSITE" id="PS00010">
    <property type="entry name" value="ASX_HYDROXYL"/>
    <property type="match status" value="1"/>
</dbReference>
<dbReference type="CDD" id="cd00054">
    <property type="entry name" value="EGF_CA"/>
    <property type="match status" value="1"/>
</dbReference>
<gene>
    <name evidence="8" type="ORF">GSCOC_T00036222001</name>
</gene>
<keyword evidence="6" id="KW-0472">Membrane</keyword>
<keyword evidence="3" id="KW-0677">Repeat</keyword>
<dbReference type="GO" id="GO:0005509">
    <property type="term" value="F:calcium ion binding"/>
    <property type="evidence" value="ECO:0007669"/>
    <property type="project" value="InterPro"/>
</dbReference>
<accession>A0A068UWB8</accession>
<evidence type="ECO:0000313" key="8">
    <source>
        <dbReference type="EMBL" id="CDP12569.1"/>
    </source>
</evidence>
<comment type="caution">
    <text evidence="5">Lacks conserved residue(s) required for the propagation of feature annotation.</text>
</comment>
<keyword evidence="2" id="KW-0732">Signal</keyword>
<reference evidence="9" key="1">
    <citation type="journal article" date="2014" name="Science">
        <title>The coffee genome provides insight into the convergent evolution of caffeine biosynthesis.</title>
        <authorList>
            <person name="Denoeud F."/>
            <person name="Carretero-Paulet L."/>
            <person name="Dereeper A."/>
            <person name="Droc G."/>
            <person name="Guyot R."/>
            <person name="Pietrella M."/>
            <person name="Zheng C."/>
            <person name="Alberti A."/>
            <person name="Anthony F."/>
            <person name="Aprea G."/>
            <person name="Aury J.M."/>
            <person name="Bento P."/>
            <person name="Bernard M."/>
            <person name="Bocs S."/>
            <person name="Campa C."/>
            <person name="Cenci A."/>
            <person name="Combes M.C."/>
            <person name="Crouzillat D."/>
            <person name="Da Silva C."/>
            <person name="Daddiego L."/>
            <person name="De Bellis F."/>
            <person name="Dussert S."/>
            <person name="Garsmeur O."/>
            <person name="Gayraud T."/>
            <person name="Guignon V."/>
            <person name="Jahn K."/>
            <person name="Jamilloux V."/>
            <person name="Joet T."/>
            <person name="Labadie K."/>
            <person name="Lan T."/>
            <person name="Leclercq J."/>
            <person name="Lepelley M."/>
            <person name="Leroy T."/>
            <person name="Li L.T."/>
            <person name="Librado P."/>
            <person name="Lopez L."/>
            <person name="Munoz A."/>
            <person name="Noel B."/>
            <person name="Pallavicini A."/>
            <person name="Perrotta G."/>
            <person name="Poncet V."/>
            <person name="Pot D."/>
            <person name="Priyono X."/>
            <person name="Rigoreau M."/>
            <person name="Rouard M."/>
            <person name="Rozas J."/>
            <person name="Tranchant-Dubreuil C."/>
            <person name="VanBuren R."/>
            <person name="Zhang Q."/>
            <person name="Andrade A.C."/>
            <person name="Argout X."/>
            <person name="Bertrand B."/>
            <person name="de Kochko A."/>
            <person name="Graziosi G."/>
            <person name="Henry R.J."/>
            <person name="Jayarama X."/>
            <person name="Ming R."/>
            <person name="Nagai C."/>
            <person name="Rounsley S."/>
            <person name="Sankoff D."/>
            <person name="Giuliano G."/>
            <person name="Albert V.A."/>
            <person name="Wincker P."/>
            <person name="Lashermes P."/>
        </authorList>
    </citation>
    <scope>NUCLEOTIDE SEQUENCE [LARGE SCALE GENOMIC DNA]</scope>
    <source>
        <strain evidence="9">cv. DH200-94</strain>
    </source>
</reference>
<evidence type="ECO:0000256" key="6">
    <source>
        <dbReference type="SAM" id="Phobius"/>
    </source>
</evidence>